<feature type="transmembrane region" description="Helical" evidence="2">
    <location>
        <begin position="398"/>
        <end position="420"/>
    </location>
</feature>
<feature type="region of interest" description="Disordered" evidence="1">
    <location>
        <begin position="130"/>
        <end position="149"/>
    </location>
</feature>
<dbReference type="STRING" id="104259.A0A0F7TF58"/>
<name>A0A0F7TF58_PENBI</name>
<evidence type="ECO:0000313" key="4">
    <source>
        <dbReference type="Proteomes" id="UP000042958"/>
    </source>
</evidence>
<protein>
    <submittedName>
        <fullName evidence="3">Uncharacterized protein</fullName>
    </submittedName>
</protein>
<dbReference type="EMBL" id="CDHK01000001">
    <property type="protein sequence ID" value="CEJ54537.1"/>
    <property type="molecule type" value="Genomic_DNA"/>
</dbReference>
<reference evidence="4" key="1">
    <citation type="journal article" date="2015" name="Genome Announc.">
        <title>Draft genome sequence of the fungus Penicillium brasilianum MG11.</title>
        <authorList>
            <person name="Horn F."/>
            <person name="Linde J."/>
            <person name="Mattern D.J."/>
            <person name="Walther G."/>
            <person name="Guthke R."/>
            <person name="Brakhage A.A."/>
            <person name="Valiante V."/>
        </authorList>
    </citation>
    <scope>NUCLEOTIDE SEQUENCE [LARGE SCALE GENOMIC DNA]</scope>
    <source>
        <strain evidence="4">MG11</strain>
    </source>
</reference>
<keyword evidence="2" id="KW-0472">Membrane</keyword>
<evidence type="ECO:0000256" key="2">
    <source>
        <dbReference type="SAM" id="Phobius"/>
    </source>
</evidence>
<dbReference type="Proteomes" id="UP000042958">
    <property type="component" value="Unassembled WGS sequence"/>
</dbReference>
<evidence type="ECO:0000256" key="1">
    <source>
        <dbReference type="SAM" id="MobiDB-lite"/>
    </source>
</evidence>
<evidence type="ECO:0000313" key="3">
    <source>
        <dbReference type="EMBL" id="CEJ54537.1"/>
    </source>
</evidence>
<dbReference type="AlphaFoldDB" id="A0A0F7TF58"/>
<gene>
    <name evidence="3" type="ORF">PMG11_00844</name>
</gene>
<proteinExistence type="predicted"/>
<accession>A0A0F7TF58</accession>
<keyword evidence="4" id="KW-1185">Reference proteome</keyword>
<keyword evidence="2" id="KW-0812">Transmembrane</keyword>
<organism evidence="3 4">
    <name type="scientific">Penicillium brasilianum</name>
    <dbReference type="NCBI Taxonomy" id="104259"/>
    <lineage>
        <taxon>Eukaryota</taxon>
        <taxon>Fungi</taxon>
        <taxon>Dikarya</taxon>
        <taxon>Ascomycota</taxon>
        <taxon>Pezizomycotina</taxon>
        <taxon>Eurotiomycetes</taxon>
        <taxon>Eurotiomycetidae</taxon>
        <taxon>Eurotiales</taxon>
        <taxon>Aspergillaceae</taxon>
        <taxon>Penicillium</taxon>
    </lineage>
</organism>
<dbReference type="OrthoDB" id="3852249at2759"/>
<dbReference type="InterPro" id="IPR046486">
    <property type="entry name" value="DUF6579"/>
</dbReference>
<dbReference type="Pfam" id="PF20219">
    <property type="entry name" value="DUF6579"/>
    <property type="match status" value="1"/>
</dbReference>
<sequence>MVDAYRFPVADLQILAQEWFPSLSPDEAYIALHHELLIKYPTEVAKTVGMDGLELLYLAVAKRDILSLIRVGRLSMKLAHRFKDVLESPPANAQPLLNALAPNLGPVLPQSSAGTLKDLSLVSPGPSNSAAVGSETVAPSLKGDNVKNGPVAMTDSSVAQAKSSTVPEPSSLSRIDYLECWNASLKIIQVAQAQQAIEALNVIAGHLADSNCIAECGAGGPNGFAQPVYDFIKMKINQTDVKDRENHLFFVYHNSTDWHPAFDRLTTAHPLPPEFVNKLGNNLDHICLFMREVRQKLMDKDQERAKAIVFHLLIPSCSELQIKEPLHFPEDLYPLQVEGMTYKGAAQVKLNLPAAPATLLHDVANILDPNHWNAIAQGTSVAVGAPVCLWGIPGGLTALGFGLGLFTGPVALIAFSIVSLPSGGYMFAKSVGPSIYDTICEEAPRILGSKELLLSARSRL</sequence>
<keyword evidence="2" id="KW-1133">Transmembrane helix</keyword>